<evidence type="ECO:0000313" key="3">
    <source>
        <dbReference type="Proteomes" id="UP000311919"/>
    </source>
</evidence>
<protein>
    <submittedName>
        <fullName evidence="2">Uncharacterized protein</fullName>
    </submittedName>
</protein>
<evidence type="ECO:0000313" key="2">
    <source>
        <dbReference type="EMBL" id="TNN21197.1"/>
    </source>
</evidence>
<feature type="chain" id="PRO_5021209530" evidence="1">
    <location>
        <begin position="23"/>
        <end position="203"/>
    </location>
</feature>
<comment type="caution">
    <text evidence="2">The sequence shown here is derived from an EMBL/GenBank/DDBJ whole genome shotgun (WGS) entry which is preliminary data.</text>
</comment>
<sequence length="203" mass="22651">MVDLWKKLFGVTLCLQIILCESEIKVPTAVNVTRLFNTSTNTTPFANPIKSLSLHFCPSARANNKSGINGTGLQNRSEITQHIPIQQLVPPNHELKSISINFDAKCLPKLNLPQVENKDNKTIEKIEKPEQQNVTNERITTTIPKTNRETEEVKLNTQSGDRTTQTLDLGELVNVTDLLGRVVGQQRVSTRQPTTTRPVGKCQ</sequence>
<gene>
    <name evidence="2" type="ORF">EWB00_010392</name>
</gene>
<dbReference type="OrthoDB" id="6263319at2759"/>
<evidence type="ECO:0000256" key="1">
    <source>
        <dbReference type="SAM" id="SignalP"/>
    </source>
</evidence>
<organism evidence="2 3">
    <name type="scientific">Schistosoma japonicum</name>
    <name type="common">Blood fluke</name>
    <dbReference type="NCBI Taxonomy" id="6182"/>
    <lineage>
        <taxon>Eukaryota</taxon>
        <taxon>Metazoa</taxon>
        <taxon>Spiralia</taxon>
        <taxon>Lophotrochozoa</taxon>
        <taxon>Platyhelminthes</taxon>
        <taxon>Trematoda</taxon>
        <taxon>Digenea</taxon>
        <taxon>Strigeidida</taxon>
        <taxon>Schistosomatoidea</taxon>
        <taxon>Schistosomatidae</taxon>
        <taxon>Schistosoma</taxon>
    </lineage>
</organism>
<feature type="signal peptide" evidence="1">
    <location>
        <begin position="1"/>
        <end position="22"/>
    </location>
</feature>
<dbReference type="EMBL" id="SKCS01000008">
    <property type="protein sequence ID" value="TNN21197.1"/>
    <property type="molecule type" value="Genomic_DNA"/>
</dbReference>
<name>A0A4Z2DXM5_SCHJA</name>
<accession>A0A4Z2DXM5</accession>
<dbReference type="AlphaFoldDB" id="A0A4Z2DXM5"/>
<keyword evidence="1" id="KW-0732">Signal</keyword>
<keyword evidence="3" id="KW-1185">Reference proteome</keyword>
<dbReference type="Proteomes" id="UP000311919">
    <property type="component" value="Unassembled WGS sequence"/>
</dbReference>
<reference evidence="2 3" key="1">
    <citation type="submission" date="2019-03" db="EMBL/GenBank/DDBJ databases">
        <title>An improved genome assembly of the fluke Schistosoma japonicum.</title>
        <authorList>
            <person name="Hu W."/>
            <person name="Luo F."/>
            <person name="Yin M."/>
            <person name="Mo X."/>
            <person name="Sun C."/>
            <person name="Wu Q."/>
            <person name="Zhu B."/>
            <person name="Xiang M."/>
            <person name="Wang J."/>
            <person name="Wang Y."/>
            <person name="Zhang T."/>
            <person name="Xu B."/>
            <person name="Zheng H."/>
            <person name="Feng Z."/>
        </authorList>
    </citation>
    <scope>NUCLEOTIDE SEQUENCE [LARGE SCALE GENOMIC DNA]</scope>
    <source>
        <strain evidence="2">HuSjv2</strain>
        <tissue evidence="2">Worms</tissue>
    </source>
</reference>
<proteinExistence type="predicted"/>